<name>A0AAE9DE03_CAEBR</name>
<sequence>MGLHGKYVDYLQVDPSSTYINKYGPPQEELPDDFLNFPDSPKESSPKSSSETTPTSDALDFSSWESVDLDISAYMNIVYESESEVNLSTNGVLSSKTPNQHYYKNRTETEENLITNDEIPGSSGVNFGGSSDLENSNQNGILSIQKTANFSGNSIIQHQQIDIDEVLPAVNSMQISSKYDEQENQLNPMKTLSKQKPKRVRKPRQAAQKGFDNSDNEEEIDTKDIAMRVVNELKTHQIPQKTFAERILCRSQGTLSDLLRNPKPWNMLKSGQETFRRMHKWLQQPLTARLRILHMSPEEAAEAQGLLPPTPVPSGARKRRMNSDENEPTKVSRFVFTAHQKQTLQSMYKISSRPTREMQQKLADHLEISMETVENFFMNSRRRDRYREATQPAKVINEPIPQQQEAEILSEYETDDDFY</sequence>
<evidence type="ECO:0000259" key="13">
    <source>
        <dbReference type="PROSITE" id="PS51042"/>
    </source>
</evidence>
<feature type="region of interest" description="Disordered" evidence="11">
    <location>
        <begin position="300"/>
        <end position="327"/>
    </location>
</feature>
<dbReference type="Gene3D" id="1.10.10.60">
    <property type="entry name" value="Homeodomain-like"/>
    <property type="match status" value="1"/>
</dbReference>
<evidence type="ECO:0000256" key="10">
    <source>
        <dbReference type="RuleBase" id="RU361129"/>
    </source>
</evidence>
<evidence type="ECO:0000313" key="14">
    <source>
        <dbReference type="EMBL" id="ULU02388.1"/>
    </source>
</evidence>
<dbReference type="FunFam" id="1.10.260.40:FF:000005">
    <property type="entry name" value="One cut domain family member"/>
    <property type="match status" value="1"/>
</dbReference>
<feature type="region of interest" description="Disordered" evidence="11">
    <location>
        <begin position="399"/>
        <end position="419"/>
    </location>
</feature>
<reference evidence="14 15" key="1">
    <citation type="submission" date="2022-05" db="EMBL/GenBank/DDBJ databases">
        <title>Chromosome-level reference genomes for two strains of Caenorhabditis briggsae: an improved platform for comparative genomics.</title>
        <authorList>
            <person name="Stevens L."/>
            <person name="Andersen E.C."/>
        </authorList>
    </citation>
    <scope>NUCLEOTIDE SEQUENCE [LARGE SCALE GENOMIC DNA]</scope>
    <source>
        <strain evidence="14">QX1410_ONT</strain>
        <tissue evidence="14">Whole-organism</tissue>
    </source>
</reference>
<keyword evidence="5 8" id="KW-0371">Homeobox</keyword>
<dbReference type="PANTHER" id="PTHR14057:SF32">
    <property type="entry name" value="HOMEOBOX PROTEIN CEH-21-RELATED"/>
    <property type="match status" value="1"/>
</dbReference>
<dbReference type="InterPro" id="IPR009057">
    <property type="entry name" value="Homeodomain-like_sf"/>
</dbReference>
<dbReference type="Gene3D" id="1.10.260.40">
    <property type="entry name" value="lambda repressor-like DNA-binding domains"/>
    <property type="match status" value="1"/>
</dbReference>
<dbReference type="PANTHER" id="PTHR14057">
    <property type="entry name" value="TRANSCRIPTION FACTOR ONECUT"/>
    <property type="match status" value="1"/>
</dbReference>
<evidence type="ECO:0000256" key="2">
    <source>
        <dbReference type="ARBA" id="ARBA00008190"/>
    </source>
</evidence>
<keyword evidence="3 10" id="KW-0805">Transcription regulation</keyword>
<dbReference type="SMART" id="SM00389">
    <property type="entry name" value="HOX"/>
    <property type="match status" value="1"/>
</dbReference>
<feature type="compositionally biased region" description="Acidic residues" evidence="11">
    <location>
        <begin position="408"/>
        <end position="419"/>
    </location>
</feature>
<evidence type="ECO:0000256" key="5">
    <source>
        <dbReference type="ARBA" id="ARBA00023155"/>
    </source>
</evidence>
<evidence type="ECO:0000256" key="9">
    <source>
        <dbReference type="RuleBase" id="RU000682"/>
    </source>
</evidence>
<organism evidence="14 15">
    <name type="scientific">Caenorhabditis briggsae</name>
    <dbReference type="NCBI Taxonomy" id="6238"/>
    <lineage>
        <taxon>Eukaryota</taxon>
        <taxon>Metazoa</taxon>
        <taxon>Ecdysozoa</taxon>
        <taxon>Nematoda</taxon>
        <taxon>Chromadorea</taxon>
        <taxon>Rhabditida</taxon>
        <taxon>Rhabditina</taxon>
        <taxon>Rhabditomorpha</taxon>
        <taxon>Rhabditoidea</taxon>
        <taxon>Rhabditidae</taxon>
        <taxon>Peloderinae</taxon>
        <taxon>Caenorhabditis</taxon>
    </lineage>
</organism>
<dbReference type="SMART" id="SM01109">
    <property type="entry name" value="CUT"/>
    <property type="match status" value="1"/>
</dbReference>
<dbReference type="SUPFAM" id="SSF46689">
    <property type="entry name" value="Homeodomain-like"/>
    <property type="match status" value="1"/>
</dbReference>
<evidence type="ECO:0000256" key="4">
    <source>
        <dbReference type="ARBA" id="ARBA00023125"/>
    </source>
</evidence>
<proteinExistence type="inferred from homology"/>
<evidence type="ECO:0000256" key="6">
    <source>
        <dbReference type="ARBA" id="ARBA00023163"/>
    </source>
</evidence>
<dbReference type="SUPFAM" id="SSF47413">
    <property type="entry name" value="lambda repressor-like DNA-binding domains"/>
    <property type="match status" value="1"/>
</dbReference>
<dbReference type="CDD" id="cd00086">
    <property type="entry name" value="homeodomain"/>
    <property type="match status" value="1"/>
</dbReference>
<dbReference type="InterPro" id="IPR051649">
    <property type="entry name" value="CUT_Homeobox"/>
</dbReference>
<dbReference type="EMBL" id="CP090893">
    <property type="protein sequence ID" value="ULU02388.1"/>
    <property type="molecule type" value="Genomic_DNA"/>
</dbReference>
<feature type="region of interest" description="Disordered" evidence="11">
    <location>
        <begin position="23"/>
        <end position="59"/>
    </location>
</feature>
<dbReference type="InterPro" id="IPR001356">
    <property type="entry name" value="HD"/>
</dbReference>
<dbReference type="InterPro" id="IPR003350">
    <property type="entry name" value="CUT_dom"/>
</dbReference>
<feature type="domain" description="CUT" evidence="13">
    <location>
        <begin position="211"/>
        <end position="297"/>
    </location>
</feature>
<dbReference type="PROSITE" id="PS50071">
    <property type="entry name" value="HOMEOBOX_2"/>
    <property type="match status" value="1"/>
</dbReference>
<keyword evidence="4 8" id="KW-0238">DNA-binding</keyword>
<keyword evidence="7 8" id="KW-0539">Nucleus</keyword>
<comment type="subcellular location">
    <subcellularLocation>
        <location evidence="1 8 9">Nucleus</location>
    </subcellularLocation>
</comment>
<dbReference type="Pfam" id="PF00046">
    <property type="entry name" value="Homeodomain"/>
    <property type="match status" value="1"/>
</dbReference>
<comment type="similarity">
    <text evidence="2 10">Belongs to the CUT homeobox family.</text>
</comment>
<feature type="domain" description="Homeobox" evidence="12">
    <location>
        <begin position="327"/>
        <end position="387"/>
    </location>
</feature>
<gene>
    <name evidence="14" type="ORF">L3Y34_002160</name>
</gene>
<evidence type="ECO:0000313" key="15">
    <source>
        <dbReference type="Proteomes" id="UP000827892"/>
    </source>
</evidence>
<dbReference type="KEGG" id="cbr:CBG_10702"/>
<dbReference type="Pfam" id="PF02376">
    <property type="entry name" value="CUT"/>
    <property type="match status" value="1"/>
</dbReference>
<evidence type="ECO:0000259" key="12">
    <source>
        <dbReference type="PROSITE" id="PS50071"/>
    </source>
</evidence>
<protein>
    <recommendedName>
        <fullName evidence="10">One cut domain family member</fullName>
    </recommendedName>
</protein>
<keyword evidence="6 10" id="KW-0804">Transcription</keyword>
<evidence type="ECO:0000256" key="8">
    <source>
        <dbReference type="PROSITE-ProRule" id="PRU00108"/>
    </source>
</evidence>
<evidence type="ECO:0000256" key="1">
    <source>
        <dbReference type="ARBA" id="ARBA00004123"/>
    </source>
</evidence>
<feature type="compositionally biased region" description="Low complexity" evidence="11">
    <location>
        <begin position="46"/>
        <end position="56"/>
    </location>
</feature>
<evidence type="ECO:0000256" key="7">
    <source>
        <dbReference type="ARBA" id="ARBA00023242"/>
    </source>
</evidence>
<dbReference type="Proteomes" id="UP000827892">
    <property type="component" value="Chromosome III"/>
</dbReference>
<feature type="DNA-binding region" description="Homeobox" evidence="8">
    <location>
        <begin position="329"/>
        <end position="388"/>
    </location>
</feature>
<accession>A0AAE9DE03</accession>
<dbReference type="GO" id="GO:0003677">
    <property type="term" value="F:DNA binding"/>
    <property type="evidence" value="ECO:0007669"/>
    <property type="project" value="UniProtKB-UniRule"/>
</dbReference>
<feature type="region of interest" description="Disordered" evidence="11">
    <location>
        <begin position="178"/>
        <end position="219"/>
    </location>
</feature>
<dbReference type="PROSITE" id="PS51042">
    <property type="entry name" value="CUT"/>
    <property type="match status" value="1"/>
</dbReference>
<dbReference type="InterPro" id="IPR010982">
    <property type="entry name" value="Lambda_DNA-bd_dom_sf"/>
</dbReference>
<feature type="compositionally biased region" description="Basic residues" evidence="11">
    <location>
        <begin position="193"/>
        <end position="204"/>
    </location>
</feature>
<evidence type="ECO:0000256" key="3">
    <source>
        <dbReference type="ARBA" id="ARBA00023015"/>
    </source>
</evidence>
<dbReference type="AlphaFoldDB" id="A0AAE9DE03"/>
<evidence type="ECO:0000256" key="11">
    <source>
        <dbReference type="SAM" id="MobiDB-lite"/>
    </source>
</evidence>
<dbReference type="GO" id="GO:0005634">
    <property type="term" value="C:nucleus"/>
    <property type="evidence" value="ECO:0007669"/>
    <property type="project" value="UniProtKB-SubCell"/>
</dbReference>